<dbReference type="Proteomes" id="UP001151752">
    <property type="component" value="Chromosome 14"/>
</dbReference>
<protein>
    <submittedName>
        <fullName evidence="1">Uncharacterized protein</fullName>
    </submittedName>
</protein>
<organism evidence="1 2">
    <name type="scientific">Salix koriyanagi</name>
    <dbReference type="NCBI Taxonomy" id="2511006"/>
    <lineage>
        <taxon>Eukaryota</taxon>
        <taxon>Viridiplantae</taxon>
        <taxon>Streptophyta</taxon>
        <taxon>Embryophyta</taxon>
        <taxon>Tracheophyta</taxon>
        <taxon>Spermatophyta</taxon>
        <taxon>Magnoliopsida</taxon>
        <taxon>eudicotyledons</taxon>
        <taxon>Gunneridae</taxon>
        <taxon>Pentapetalae</taxon>
        <taxon>rosids</taxon>
        <taxon>fabids</taxon>
        <taxon>Malpighiales</taxon>
        <taxon>Salicaceae</taxon>
        <taxon>Saliceae</taxon>
        <taxon>Salix</taxon>
    </lineage>
</organism>
<name>A0A9Q0U5H1_9ROSI</name>
<accession>A0A9Q0U5H1</accession>
<dbReference type="EMBL" id="JAPFFM010000013">
    <property type="protein sequence ID" value="KAJ6723758.1"/>
    <property type="molecule type" value="Genomic_DNA"/>
</dbReference>
<evidence type="ECO:0000313" key="1">
    <source>
        <dbReference type="EMBL" id="KAJ6723758.1"/>
    </source>
</evidence>
<gene>
    <name evidence="1" type="ORF">OIU74_008178</name>
</gene>
<reference evidence="1" key="2">
    <citation type="journal article" date="2023" name="Int. J. Mol. Sci.">
        <title>De Novo Assembly and Annotation of 11 Diverse Shrub Willow (Salix) Genomes Reveals Novel Gene Organization in Sex-Linked Regions.</title>
        <authorList>
            <person name="Hyden B."/>
            <person name="Feng K."/>
            <person name="Yates T.B."/>
            <person name="Jawdy S."/>
            <person name="Cereghino C."/>
            <person name="Smart L.B."/>
            <person name="Muchero W."/>
        </authorList>
    </citation>
    <scope>NUCLEOTIDE SEQUENCE</scope>
    <source>
        <tissue evidence="1">Shoot tip</tissue>
    </source>
</reference>
<proteinExistence type="predicted"/>
<comment type="caution">
    <text evidence="1">The sequence shown here is derived from an EMBL/GenBank/DDBJ whole genome shotgun (WGS) entry which is preliminary data.</text>
</comment>
<reference evidence="1" key="1">
    <citation type="submission" date="2022-11" db="EMBL/GenBank/DDBJ databases">
        <authorList>
            <person name="Hyden B.L."/>
            <person name="Feng K."/>
            <person name="Yates T."/>
            <person name="Jawdy S."/>
            <person name="Smart L.B."/>
            <person name="Muchero W."/>
        </authorList>
    </citation>
    <scope>NUCLEOTIDE SEQUENCE</scope>
    <source>
        <tissue evidence="1">Shoot tip</tissue>
    </source>
</reference>
<dbReference type="AlphaFoldDB" id="A0A9Q0U5H1"/>
<evidence type="ECO:0000313" key="2">
    <source>
        <dbReference type="Proteomes" id="UP001151752"/>
    </source>
</evidence>
<sequence>MLNEYLTLSNKIYFISGYLSKRSIVNPITLTRLMKFPGIMYYRAIFSDVLTAFSGPLDLGNLFLRNWNCHPLGFICPSSCHLLGFICPDNFICSFLNFLFAYHLPPRQPKPYLQLSKGGKHTTKKFKLSSSVEDYT</sequence>
<keyword evidence="2" id="KW-1185">Reference proteome</keyword>